<dbReference type="Gene3D" id="1.10.8.60">
    <property type="match status" value="1"/>
</dbReference>
<dbReference type="EMBL" id="JAVRBG010000001">
    <property type="protein sequence ID" value="MDT0293182.1"/>
    <property type="molecule type" value="Genomic_DNA"/>
</dbReference>
<dbReference type="Pfam" id="PF00158">
    <property type="entry name" value="Sigma54_activat"/>
    <property type="match status" value="1"/>
</dbReference>
<dbReference type="PANTHER" id="PTHR32071">
    <property type="entry name" value="TRANSCRIPTIONAL REGULATORY PROTEIN"/>
    <property type="match status" value="1"/>
</dbReference>
<dbReference type="SUPFAM" id="SSF46689">
    <property type="entry name" value="Homeodomain-like"/>
    <property type="match status" value="1"/>
</dbReference>
<keyword evidence="2" id="KW-0067">ATP-binding</keyword>
<gene>
    <name evidence="8" type="ORF">RLT85_00885</name>
</gene>
<dbReference type="InterPro" id="IPR027417">
    <property type="entry name" value="P-loop_NTPase"/>
</dbReference>
<proteinExistence type="predicted"/>
<dbReference type="InterPro" id="IPR058031">
    <property type="entry name" value="AAA_lid_NorR"/>
</dbReference>
<feature type="modified residue" description="4-aspartylphosphate" evidence="5">
    <location>
        <position position="56"/>
    </location>
</feature>
<dbReference type="RefSeq" id="WP_311400153.1">
    <property type="nucleotide sequence ID" value="NZ_JAVRBG010000001.1"/>
</dbReference>
<dbReference type="Pfam" id="PF25601">
    <property type="entry name" value="AAA_lid_14"/>
    <property type="match status" value="1"/>
</dbReference>
<sequence length="446" mass="50269">MTLKRENILIVDDNYDMLEVLQRNLKALNYHIYKASSVGEALDILKLSAIDLLITDIQMPEVNGLELLKFANEHYPFLPKLVITGFPSVNSAVDAIQSGATDYLVKPFTSKELKSLVQKSLKNKKASPIQFSKKNKENSESSFVYAGIIGKSTPIQKVIESIERVKNNRATILIQGESGTGKELIARAIHYKGSFAGNPFIAVNCGAIPENLLESELFGYEKGSFTGANQTKEGFFQAANSGTIFLDEIGAASASVQVRLLRVLQEKEVTKVGSTKPQKIQIRVIAATNEDVYQQVKQGMFREDLYYRLNVVDIHVPTLQQRKEDIPLLAQHFLTKYAKEYAKDKLKLSDGIYKVFQRYAWPGNIRELENCIQKLIIMNDNQADLPQLPAHFKYKIEASGEEKFVALEEMEKQYIQKVLSSVNNNKTKAAEILKINRKTLRNKLET</sequence>
<evidence type="ECO:0000256" key="4">
    <source>
        <dbReference type="ARBA" id="ARBA00023163"/>
    </source>
</evidence>
<evidence type="ECO:0000256" key="1">
    <source>
        <dbReference type="ARBA" id="ARBA00022741"/>
    </source>
</evidence>
<dbReference type="Proteomes" id="UP001182991">
    <property type="component" value="Unassembled WGS sequence"/>
</dbReference>
<organism evidence="8 9">
    <name type="scientific">Mesonia ostreae</name>
    <dbReference type="NCBI Taxonomy" id="861110"/>
    <lineage>
        <taxon>Bacteria</taxon>
        <taxon>Pseudomonadati</taxon>
        <taxon>Bacteroidota</taxon>
        <taxon>Flavobacteriia</taxon>
        <taxon>Flavobacteriales</taxon>
        <taxon>Flavobacteriaceae</taxon>
        <taxon>Mesonia</taxon>
    </lineage>
</organism>
<keyword evidence="3" id="KW-0805">Transcription regulation</keyword>
<keyword evidence="9" id="KW-1185">Reference proteome</keyword>
<reference evidence="9" key="1">
    <citation type="submission" date="2023-07" db="EMBL/GenBank/DDBJ databases">
        <title>Isolating and identifying novel microbial strains from the Mariana Trench.</title>
        <authorList>
            <person name="Fu H."/>
        </authorList>
    </citation>
    <scope>NUCLEOTIDE SEQUENCE [LARGE SCALE GENOMIC DNA]</scope>
    <source>
        <strain evidence="9">T-y2</strain>
    </source>
</reference>
<dbReference type="SUPFAM" id="SSF52540">
    <property type="entry name" value="P-loop containing nucleoside triphosphate hydrolases"/>
    <property type="match status" value="1"/>
</dbReference>
<dbReference type="PROSITE" id="PS00675">
    <property type="entry name" value="SIGMA54_INTERACT_1"/>
    <property type="match status" value="1"/>
</dbReference>
<evidence type="ECO:0000259" key="7">
    <source>
        <dbReference type="PROSITE" id="PS50110"/>
    </source>
</evidence>
<dbReference type="CDD" id="cd00009">
    <property type="entry name" value="AAA"/>
    <property type="match status" value="1"/>
</dbReference>
<dbReference type="SMART" id="SM00382">
    <property type="entry name" value="AAA"/>
    <property type="match status" value="1"/>
</dbReference>
<dbReference type="PROSITE" id="PS50045">
    <property type="entry name" value="SIGMA54_INTERACT_4"/>
    <property type="match status" value="1"/>
</dbReference>
<keyword evidence="4" id="KW-0804">Transcription</keyword>
<evidence type="ECO:0000256" key="3">
    <source>
        <dbReference type="ARBA" id="ARBA00023015"/>
    </source>
</evidence>
<dbReference type="InterPro" id="IPR011006">
    <property type="entry name" value="CheY-like_superfamily"/>
</dbReference>
<keyword evidence="5" id="KW-0597">Phosphoprotein</keyword>
<dbReference type="InterPro" id="IPR025944">
    <property type="entry name" value="Sigma_54_int_dom_CS"/>
</dbReference>
<evidence type="ECO:0000256" key="5">
    <source>
        <dbReference type="PROSITE-ProRule" id="PRU00169"/>
    </source>
</evidence>
<dbReference type="Pfam" id="PF00072">
    <property type="entry name" value="Response_reg"/>
    <property type="match status" value="1"/>
</dbReference>
<dbReference type="InterPro" id="IPR003593">
    <property type="entry name" value="AAA+_ATPase"/>
</dbReference>
<dbReference type="PANTHER" id="PTHR32071:SF57">
    <property type="entry name" value="C4-DICARBOXYLATE TRANSPORT TRANSCRIPTIONAL REGULATORY PROTEIN DCTD"/>
    <property type="match status" value="1"/>
</dbReference>
<dbReference type="PROSITE" id="PS50110">
    <property type="entry name" value="RESPONSE_REGULATORY"/>
    <property type="match status" value="1"/>
</dbReference>
<evidence type="ECO:0000259" key="6">
    <source>
        <dbReference type="PROSITE" id="PS50045"/>
    </source>
</evidence>
<dbReference type="InterPro" id="IPR025662">
    <property type="entry name" value="Sigma_54_int_dom_ATP-bd_1"/>
</dbReference>
<dbReference type="InterPro" id="IPR002078">
    <property type="entry name" value="Sigma_54_int"/>
</dbReference>
<keyword evidence="1" id="KW-0547">Nucleotide-binding</keyword>
<dbReference type="Gene3D" id="3.40.50.300">
    <property type="entry name" value="P-loop containing nucleotide triphosphate hydrolases"/>
    <property type="match status" value="1"/>
</dbReference>
<dbReference type="SMART" id="SM00448">
    <property type="entry name" value="REC"/>
    <property type="match status" value="1"/>
</dbReference>
<dbReference type="PROSITE" id="PS00688">
    <property type="entry name" value="SIGMA54_INTERACT_3"/>
    <property type="match status" value="1"/>
</dbReference>
<protein>
    <submittedName>
        <fullName evidence="8">Sigma-54 dependent transcriptional regulator</fullName>
    </submittedName>
</protein>
<feature type="domain" description="Response regulatory" evidence="7">
    <location>
        <begin position="7"/>
        <end position="121"/>
    </location>
</feature>
<comment type="caution">
    <text evidence="8">The sequence shown here is derived from an EMBL/GenBank/DDBJ whole genome shotgun (WGS) entry which is preliminary data.</text>
</comment>
<feature type="domain" description="Sigma-54 factor interaction" evidence="6">
    <location>
        <begin position="148"/>
        <end position="377"/>
    </location>
</feature>
<evidence type="ECO:0000313" key="9">
    <source>
        <dbReference type="Proteomes" id="UP001182991"/>
    </source>
</evidence>
<dbReference type="InterPro" id="IPR001789">
    <property type="entry name" value="Sig_transdc_resp-reg_receiver"/>
</dbReference>
<dbReference type="InterPro" id="IPR009057">
    <property type="entry name" value="Homeodomain-like_sf"/>
</dbReference>
<evidence type="ECO:0000313" key="8">
    <source>
        <dbReference type="EMBL" id="MDT0293182.1"/>
    </source>
</evidence>
<dbReference type="Gene3D" id="3.40.50.2300">
    <property type="match status" value="1"/>
</dbReference>
<dbReference type="SUPFAM" id="SSF52172">
    <property type="entry name" value="CheY-like"/>
    <property type="match status" value="1"/>
</dbReference>
<dbReference type="Pfam" id="PF02954">
    <property type="entry name" value="HTH_8"/>
    <property type="match status" value="1"/>
</dbReference>
<dbReference type="InterPro" id="IPR002197">
    <property type="entry name" value="HTH_Fis"/>
</dbReference>
<accession>A0ABU2KEP5</accession>
<evidence type="ECO:0000256" key="2">
    <source>
        <dbReference type="ARBA" id="ARBA00022840"/>
    </source>
</evidence>
<dbReference type="Gene3D" id="1.10.10.60">
    <property type="entry name" value="Homeodomain-like"/>
    <property type="match status" value="1"/>
</dbReference>
<name>A0ABU2KEP5_9FLAO</name>
<dbReference type="PRINTS" id="PR01590">
    <property type="entry name" value="HTHFIS"/>
</dbReference>